<keyword evidence="3 7" id="KW-0012">Acyltransferase</keyword>
<evidence type="ECO:0000256" key="4">
    <source>
        <dbReference type="SAM" id="MobiDB-lite"/>
    </source>
</evidence>
<evidence type="ECO:0000256" key="3">
    <source>
        <dbReference type="ARBA" id="ARBA00023315"/>
    </source>
</evidence>
<comment type="pathway">
    <text evidence="1">Lipid metabolism.</text>
</comment>
<keyword evidence="2" id="KW-0808">Transferase</keyword>
<keyword evidence="5" id="KW-0812">Transmembrane</keyword>
<dbReference type="EMBL" id="BMHT01000001">
    <property type="protein sequence ID" value="GGE94884.1"/>
    <property type="molecule type" value="Genomic_DNA"/>
</dbReference>
<feature type="region of interest" description="Disordered" evidence="4">
    <location>
        <begin position="249"/>
        <end position="289"/>
    </location>
</feature>
<protein>
    <submittedName>
        <fullName evidence="7">1-acyl-sn-glycerol-3-phosphate acyltransferase</fullName>
    </submittedName>
</protein>
<evidence type="ECO:0000313" key="8">
    <source>
        <dbReference type="Proteomes" id="UP000632273"/>
    </source>
</evidence>
<proteinExistence type="predicted"/>
<dbReference type="CDD" id="cd07989">
    <property type="entry name" value="LPLAT_AGPAT-like"/>
    <property type="match status" value="1"/>
</dbReference>
<dbReference type="PANTHER" id="PTHR10434">
    <property type="entry name" value="1-ACYL-SN-GLYCEROL-3-PHOSPHATE ACYLTRANSFERASE"/>
    <property type="match status" value="1"/>
</dbReference>
<evidence type="ECO:0000256" key="1">
    <source>
        <dbReference type="ARBA" id="ARBA00005189"/>
    </source>
</evidence>
<dbReference type="GO" id="GO:0016746">
    <property type="term" value="F:acyltransferase activity"/>
    <property type="evidence" value="ECO:0007669"/>
    <property type="project" value="UniProtKB-KW"/>
</dbReference>
<dbReference type="InterPro" id="IPR002123">
    <property type="entry name" value="Plipid/glycerol_acylTrfase"/>
</dbReference>
<dbReference type="PANTHER" id="PTHR10434:SF11">
    <property type="entry name" value="1-ACYL-SN-GLYCEROL-3-PHOSPHATE ACYLTRANSFERASE"/>
    <property type="match status" value="1"/>
</dbReference>
<keyword evidence="5" id="KW-1133">Transmembrane helix</keyword>
<dbReference type="Proteomes" id="UP000632273">
    <property type="component" value="Unassembled WGS sequence"/>
</dbReference>
<evidence type="ECO:0000259" key="6">
    <source>
        <dbReference type="SMART" id="SM00563"/>
    </source>
</evidence>
<reference evidence="8" key="1">
    <citation type="journal article" date="2019" name="Int. J. Syst. Evol. Microbiol.">
        <title>The Global Catalogue of Microorganisms (GCM) 10K type strain sequencing project: providing services to taxonomists for standard genome sequencing and annotation.</title>
        <authorList>
            <consortium name="The Broad Institute Genomics Platform"/>
            <consortium name="The Broad Institute Genome Sequencing Center for Infectious Disease"/>
            <person name="Wu L."/>
            <person name="Ma J."/>
        </authorList>
    </citation>
    <scope>NUCLEOTIDE SEQUENCE [LARGE SCALE GENOMIC DNA]</scope>
    <source>
        <strain evidence="8">CGMCC 1.15197</strain>
    </source>
</reference>
<dbReference type="Pfam" id="PF01553">
    <property type="entry name" value="Acyltransferase"/>
    <property type="match status" value="1"/>
</dbReference>
<comment type="caution">
    <text evidence="7">The sequence shown here is derived from an EMBL/GenBank/DDBJ whole genome shotgun (WGS) entry which is preliminary data.</text>
</comment>
<gene>
    <name evidence="7" type="ORF">GCM10011383_02000</name>
</gene>
<keyword evidence="8" id="KW-1185">Reference proteome</keyword>
<dbReference type="RefSeq" id="WP_229755066.1">
    <property type="nucleotide sequence ID" value="NZ_BMHT01000001.1"/>
</dbReference>
<accession>A0ABQ1TGL6</accession>
<feature type="transmembrane region" description="Helical" evidence="5">
    <location>
        <begin position="12"/>
        <end position="31"/>
    </location>
</feature>
<feature type="domain" description="Phospholipid/glycerol acyltransferase" evidence="6">
    <location>
        <begin position="78"/>
        <end position="193"/>
    </location>
</feature>
<organism evidence="7 8">
    <name type="scientific">Hymenobacter cavernae</name>
    <dbReference type="NCBI Taxonomy" id="2044852"/>
    <lineage>
        <taxon>Bacteria</taxon>
        <taxon>Pseudomonadati</taxon>
        <taxon>Bacteroidota</taxon>
        <taxon>Cytophagia</taxon>
        <taxon>Cytophagales</taxon>
        <taxon>Hymenobacteraceae</taxon>
        <taxon>Hymenobacter</taxon>
    </lineage>
</organism>
<evidence type="ECO:0000256" key="2">
    <source>
        <dbReference type="ARBA" id="ARBA00022679"/>
    </source>
</evidence>
<evidence type="ECO:0000313" key="7">
    <source>
        <dbReference type="EMBL" id="GGE94884.1"/>
    </source>
</evidence>
<evidence type="ECO:0000256" key="5">
    <source>
        <dbReference type="SAM" id="Phobius"/>
    </source>
</evidence>
<dbReference type="SMART" id="SM00563">
    <property type="entry name" value="PlsC"/>
    <property type="match status" value="1"/>
</dbReference>
<sequence>MRRFLRFIGHRLYTTWSTFWFVLPFVLTYPLQWMLARKPRWHRHLHAINRVWSIVSIRMWGMPVTIVRKQPLPAKQPYVYVANHSSYIDILLLFKAIPGFLNIVGKSALAKVPVWGPIFGSTYITVNRESAVSRGRSMVQARKSLEEGRSVVLFPEGTISKKPAEEMMPFKDGAFQLAIAAGVPIVPITMPLNHRFMPDVGGIRVRYTPLKIVLHEPISTQGLTLADAEELKNRVFAIIASEFIPEAAGIPEPTPYYRPKPPKEKSAPAAGKSEAADANRKQKLHVPNS</sequence>
<keyword evidence="5" id="KW-0472">Membrane</keyword>
<name>A0ABQ1TGL6_9BACT</name>
<dbReference type="SUPFAM" id="SSF69593">
    <property type="entry name" value="Glycerol-3-phosphate (1)-acyltransferase"/>
    <property type="match status" value="1"/>
</dbReference>